<accession>A0A165HE88</accession>
<dbReference type="OrthoDB" id="4062651at2759"/>
<evidence type="ECO:0008006" key="3">
    <source>
        <dbReference type="Google" id="ProtNLM"/>
    </source>
</evidence>
<dbReference type="SUPFAM" id="SSF56112">
    <property type="entry name" value="Protein kinase-like (PK-like)"/>
    <property type="match status" value="1"/>
</dbReference>
<dbReference type="InterPro" id="IPR011009">
    <property type="entry name" value="Kinase-like_dom_sf"/>
</dbReference>
<dbReference type="AlphaFoldDB" id="A0A165HE88"/>
<keyword evidence="2" id="KW-1185">Reference proteome</keyword>
<proteinExistence type="predicted"/>
<name>A0A165HE88_EXIGL</name>
<evidence type="ECO:0000313" key="1">
    <source>
        <dbReference type="EMBL" id="KZV91841.1"/>
    </source>
</evidence>
<protein>
    <recommendedName>
        <fullName evidence="3">Protein kinase domain-containing protein</fullName>
    </recommendedName>
</protein>
<reference evidence="1 2" key="1">
    <citation type="journal article" date="2016" name="Mol. Biol. Evol.">
        <title>Comparative Genomics of Early-Diverging Mushroom-Forming Fungi Provides Insights into the Origins of Lignocellulose Decay Capabilities.</title>
        <authorList>
            <person name="Nagy L.G."/>
            <person name="Riley R."/>
            <person name="Tritt A."/>
            <person name="Adam C."/>
            <person name="Daum C."/>
            <person name="Floudas D."/>
            <person name="Sun H."/>
            <person name="Yadav J.S."/>
            <person name="Pangilinan J."/>
            <person name="Larsson K.H."/>
            <person name="Matsuura K."/>
            <person name="Barry K."/>
            <person name="Labutti K."/>
            <person name="Kuo R."/>
            <person name="Ohm R.A."/>
            <person name="Bhattacharya S.S."/>
            <person name="Shirouzu T."/>
            <person name="Yoshinaga Y."/>
            <person name="Martin F.M."/>
            <person name="Grigoriev I.V."/>
            <person name="Hibbett D.S."/>
        </authorList>
    </citation>
    <scope>NUCLEOTIDE SEQUENCE [LARGE SCALE GENOMIC DNA]</scope>
    <source>
        <strain evidence="1 2">HHB12029</strain>
    </source>
</reference>
<dbReference type="EMBL" id="KV426019">
    <property type="protein sequence ID" value="KZV91841.1"/>
    <property type="molecule type" value="Genomic_DNA"/>
</dbReference>
<organism evidence="1 2">
    <name type="scientific">Exidia glandulosa HHB12029</name>
    <dbReference type="NCBI Taxonomy" id="1314781"/>
    <lineage>
        <taxon>Eukaryota</taxon>
        <taxon>Fungi</taxon>
        <taxon>Dikarya</taxon>
        <taxon>Basidiomycota</taxon>
        <taxon>Agaricomycotina</taxon>
        <taxon>Agaricomycetes</taxon>
        <taxon>Auriculariales</taxon>
        <taxon>Exidiaceae</taxon>
        <taxon>Exidia</taxon>
    </lineage>
</organism>
<dbReference type="Proteomes" id="UP000077266">
    <property type="component" value="Unassembled WGS sequence"/>
</dbReference>
<dbReference type="Gene3D" id="1.10.510.10">
    <property type="entry name" value="Transferase(Phosphotransferase) domain 1"/>
    <property type="match status" value="1"/>
</dbReference>
<gene>
    <name evidence="1" type="ORF">EXIGLDRAFT_85916</name>
</gene>
<dbReference type="InParanoid" id="A0A165HE88"/>
<sequence>MSFDLAFVVLDPLLGFLSQDSFPLDGDSTVDNLKQQVRKRFKVEEVDVSMLDDERDIIETSEDMRQLSWIVIVSRAALLPSSAKLAPIAATQKNERIWLVVVAGGEDKAATLRTSYQAAAVAATRSKHDPPSHTAVESKLVDEQLLENADAILNGRPQALTGPPVGVYHPVFTAFQRRCSSSDDLSSDDVRSTAHFLAASCRYYQHENTRKNAIGGSLADLMHGLKPSGIFSPCEILDSGGCILEPDVHVTVTSCLLPKRGPAPQIMCALLGEIRNGISSPLEHATHGYRTLCATPELDDVRRGTSMPMFLLSISGPQLVIAGVVFVDRVVVGRLTDTISLVPVQQYEHLRAGTSSFDAVVDRVGKLLRALRESVLELQRWYASTEDMKIAWRMPGTDPHPHLTKVGKYSLIYQARIACDIPSRAIWFASISATGMVDRRCIVKFAPRYDGETHRLLYANEAAPLLYYCDWSDSVGQMVAVYEYVERLEREPEPEEIDKLRLAVAALHKAGRVHGDLRFPNILVTKGKLMIIDYDWAGLEGEVTYPADINLSEECGWHSEVRSFGNIMAQHDDWLVDKLADASPSSFVHSYM</sequence>
<evidence type="ECO:0000313" key="2">
    <source>
        <dbReference type="Proteomes" id="UP000077266"/>
    </source>
</evidence>